<organism evidence="2 3">
    <name type="scientific">Canavalia gladiata</name>
    <name type="common">Sword bean</name>
    <name type="synonym">Dolichos gladiatus</name>
    <dbReference type="NCBI Taxonomy" id="3824"/>
    <lineage>
        <taxon>Eukaryota</taxon>
        <taxon>Viridiplantae</taxon>
        <taxon>Streptophyta</taxon>
        <taxon>Embryophyta</taxon>
        <taxon>Tracheophyta</taxon>
        <taxon>Spermatophyta</taxon>
        <taxon>Magnoliopsida</taxon>
        <taxon>eudicotyledons</taxon>
        <taxon>Gunneridae</taxon>
        <taxon>Pentapetalae</taxon>
        <taxon>rosids</taxon>
        <taxon>fabids</taxon>
        <taxon>Fabales</taxon>
        <taxon>Fabaceae</taxon>
        <taxon>Papilionoideae</taxon>
        <taxon>50 kb inversion clade</taxon>
        <taxon>NPAAA clade</taxon>
        <taxon>indigoferoid/millettioid clade</taxon>
        <taxon>Phaseoleae</taxon>
        <taxon>Canavalia</taxon>
    </lineage>
</organism>
<dbReference type="EMBL" id="JAYMYQ010000002">
    <property type="protein sequence ID" value="KAK7349611.1"/>
    <property type="molecule type" value="Genomic_DNA"/>
</dbReference>
<dbReference type="PANTHER" id="PTHR11206">
    <property type="entry name" value="MULTIDRUG RESISTANCE PROTEIN"/>
    <property type="match status" value="1"/>
</dbReference>
<keyword evidence="1" id="KW-0812">Transmembrane</keyword>
<evidence type="ECO:0000313" key="3">
    <source>
        <dbReference type="Proteomes" id="UP001367508"/>
    </source>
</evidence>
<protein>
    <submittedName>
        <fullName evidence="2">Uncharacterized protein</fullName>
    </submittedName>
</protein>
<gene>
    <name evidence="2" type="ORF">VNO77_07104</name>
</gene>
<keyword evidence="1" id="KW-0472">Membrane</keyword>
<sequence length="133" mass="14804">MFLWLIRVGNPKNLRFGVRSIQFFLRFQIQLKADSLLCSCFTSLPGGLVSFSEYLLSATWIELNLLFPLAALAILVYVINNLMYVTTRTFAGHLGNLEPAAASLSNSGIQRFAFGLMLRIGSAVEMLYGQNYG</sequence>
<accession>A0AAN9QWG2</accession>
<dbReference type="AlphaFoldDB" id="A0AAN9QWG2"/>
<feature type="transmembrane region" description="Helical" evidence="1">
    <location>
        <begin position="54"/>
        <end position="79"/>
    </location>
</feature>
<proteinExistence type="predicted"/>
<name>A0AAN9QWG2_CANGL</name>
<evidence type="ECO:0000256" key="1">
    <source>
        <dbReference type="SAM" id="Phobius"/>
    </source>
</evidence>
<dbReference type="Proteomes" id="UP001367508">
    <property type="component" value="Unassembled WGS sequence"/>
</dbReference>
<evidence type="ECO:0000313" key="2">
    <source>
        <dbReference type="EMBL" id="KAK7349611.1"/>
    </source>
</evidence>
<comment type="caution">
    <text evidence="2">The sequence shown here is derived from an EMBL/GenBank/DDBJ whole genome shotgun (WGS) entry which is preliminary data.</text>
</comment>
<keyword evidence="3" id="KW-1185">Reference proteome</keyword>
<reference evidence="2 3" key="1">
    <citation type="submission" date="2024-01" db="EMBL/GenBank/DDBJ databases">
        <title>The genomes of 5 underutilized Papilionoideae crops provide insights into root nodulation and disease resistanc.</title>
        <authorList>
            <person name="Jiang F."/>
        </authorList>
    </citation>
    <scope>NUCLEOTIDE SEQUENCE [LARGE SCALE GENOMIC DNA]</scope>
    <source>
        <strain evidence="2">LVBAO_FW01</strain>
        <tissue evidence="2">Leaves</tissue>
    </source>
</reference>
<keyword evidence="1" id="KW-1133">Transmembrane helix</keyword>